<dbReference type="InterPro" id="IPR000383">
    <property type="entry name" value="Xaa-Pro-like_dom"/>
</dbReference>
<dbReference type="Gene3D" id="2.60.120.260">
    <property type="entry name" value="Galactose-binding domain-like"/>
    <property type="match status" value="1"/>
</dbReference>
<dbReference type="SMART" id="SM00939">
    <property type="entry name" value="PepX_C"/>
    <property type="match status" value="1"/>
</dbReference>
<comment type="caution">
    <text evidence="3">The sequence shown here is derived from an EMBL/GenBank/DDBJ whole genome shotgun (WGS) entry which is preliminary data.</text>
</comment>
<dbReference type="GO" id="GO:0008239">
    <property type="term" value="F:dipeptidyl-peptidase activity"/>
    <property type="evidence" value="ECO:0007669"/>
    <property type="project" value="InterPro"/>
</dbReference>
<feature type="domain" description="Xaa-Pro dipeptidyl-peptidase C-terminal" evidence="2">
    <location>
        <begin position="141"/>
        <end position="390"/>
    </location>
</feature>
<organism evidence="3 4">
    <name type="scientific">Lentibacillus populi</name>
    <dbReference type="NCBI Taxonomy" id="1827502"/>
    <lineage>
        <taxon>Bacteria</taxon>
        <taxon>Bacillati</taxon>
        <taxon>Bacillota</taxon>
        <taxon>Bacilli</taxon>
        <taxon>Bacillales</taxon>
        <taxon>Bacillaceae</taxon>
        <taxon>Lentibacillus</taxon>
    </lineage>
</organism>
<dbReference type="Gene3D" id="3.40.50.1820">
    <property type="entry name" value="alpha/beta hydrolase"/>
    <property type="match status" value="1"/>
</dbReference>
<evidence type="ECO:0000259" key="2">
    <source>
        <dbReference type="SMART" id="SM00939"/>
    </source>
</evidence>
<dbReference type="NCBIfam" id="TIGR00976">
    <property type="entry name" value="CocE_NonD"/>
    <property type="match status" value="1"/>
</dbReference>
<dbReference type="InterPro" id="IPR008979">
    <property type="entry name" value="Galactose-bd-like_sf"/>
</dbReference>
<gene>
    <name evidence="3" type="ORF">GCM10011409_06560</name>
</gene>
<evidence type="ECO:0000313" key="4">
    <source>
        <dbReference type="Proteomes" id="UP000621492"/>
    </source>
</evidence>
<dbReference type="Pfam" id="PF08530">
    <property type="entry name" value="PepX_C"/>
    <property type="match status" value="1"/>
</dbReference>
<accession>A0A9W5X4J0</accession>
<name>A0A9W5X4J0_9BACI</name>
<dbReference type="SUPFAM" id="SSF53474">
    <property type="entry name" value="alpha/beta-Hydrolases"/>
    <property type="match status" value="1"/>
</dbReference>
<dbReference type="EMBL" id="BMJD01000003">
    <property type="protein sequence ID" value="GGB31879.1"/>
    <property type="molecule type" value="Genomic_DNA"/>
</dbReference>
<dbReference type="InterPro" id="IPR013736">
    <property type="entry name" value="Xaa-Pro_dipept_C"/>
</dbReference>
<keyword evidence="4" id="KW-1185">Reference proteome</keyword>
<keyword evidence="1" id="KW-0378">Hydrolase</keyword>
<dbReference type="InterPro" id="IPR029058">
    <property type="entry name" value="AB_hydrolase_fold"/>
</dbReference>
<dbReference type="Pfam" id="PF02129">
    <property type="entry name" value="Peptidase_S15"/>
    <property type="match status" value="1"/>
</dbReference>
<evidence type="ECO:0000256" key="1">
    <source>
        <dbReference type="ARBA" id="ARBA00022801"/>
    </source>
</evidence>
<proteinExistence type="predicted"/>
<sequence>MLAWSFAMVGKEFKPEKMVRSDWDEVLKIRPLKDIPKRALGKDVSFWNEWMSHAVNDDFWKRQDWHRHNKSIHVPAMIVSGWYDDNGMGTTEALDTVSDYGYQDKKVILGPWMHKANTTRDIQGVAFGDNALRYDMDYYFQQWFDRKLKSMDNGIDTASPIEYYITGENQWATAKQWSPENVDWLHAYLSSNGNANSANGDGELLFDPNITDGYDEYIYDPMNPAPHLIDMSENEIGVPANYREVEKREDVIIYDSQPLDAPITIAGDVLVNFYASSSAKDKDWIVRLTDVDPAGNSVKLVEGVLRARYRRGFDKEVMLEPNKIEKYVIRTSKIANTFEKGHRIRLTITSSAENFIFPNTNTGEDPAGDVEVVKATQRIYHQVNHLSYVQLPVLWGT</sequence>
<dbReference type="SUPFAM" id="SSF49785">
    <property type="entry name" value="Galactose-binding domain-like"/>
    <property type="match status" value="1"/>
</dbReference>
<evidence type="ECO:0000313" key="3">
    <source>
        <dbReference type="EMBL" id="GGB31879.1"/>
    </source>
</evidence>
<reference evidence="3" key="1">
    <citation type="journal article" date="2014" name="Int. J. Syst. Evol. Microbiol.">
        <title>Complete genome sequence of Corynebacterium casei LMG S-19264T (=DSM 44701T), isolated from a smear-ripened cheese.</title>
        <authorList>
            <consortium name="US DOE Joint Genome Institute (JGI-PGF)"/>
            <person name="Walter F."/>
            <person name="Albersmeier A."/>
            <person name="Kalinowski J."/>
            <person name="Ruckert C."/>
        </authorList>
    </citation>
    <scope>NUCLEOTIDE SEQUENCE</scope>
    <source>
        <strain evidence="3">CGMCC 1.15454</strain>
    </source>
</reference>
<reference evidence="3" key="2">
    <citation type="submission" date="2020-09" db="EMBL/GenBank/DDBJ databases">
        <authorList>
            <person name="Sun Q."/>
            <person name="Zhou Y."/>
        </authorList>
    </citation>
    <scope>NUCLEOTIDE SEQUENCE</scope>
    <source>
        <strain evidence="3">CGMCC 1.15454</strain>
    </source>
</reference>
<protein>
    <recommendedName>
        <fullName evidence="2">Xaa-Pro dipeptidyl-peptidase C-terminal domain-containing protein</fullName>
    </recommendedName>
</protein>
<dbReference type="Proteomes" id="UP000621492">
    <property type="component" value="Unassembled WGS sequence"/>
</dbReference>
<dbReference type="AlphaFoldDB" id="A0A9W5X4J0"/>
<dbReference type="InterPro" id="IPR005674">
    <property type="entry name" value="CocE/Ser_esterase"/>
</dbReference>